<dbReference type="InterPro" id="IPR057366">
    <property type="entry name" value="TRPM-like"/>
</dbReference>
<sequence>MAGRADAKKETNVKKTNFDQPSQLLFIWSILMIYQDMAKLFWAEGKVR</sequence>
<accession>A0ABY7E4Z7</accession>
<reference evidence="2" key="1">
    <citation type="submission" date="2022-11" db="EMBL/GenBank/DDBJ databases">
        <title>Centuries of genome instability and evolution in soft-shell clam transmissible cancer (bioRxiv).</title>
        <authorList>
            <person name="Hart S.F.M."/>
            <person name="Yonemitsu M.A."/>
            <person name="Giersch R.M."/>
            <person name="Beal B.F."/>
            <person name="Arriagada G."/>
            <person name="Davis B.W."/>
            <person name="Ostrander E.A."/>
            <person name="Goff S.P."/>
            <person name="Metzger M.J."/>
        </authorList>
    </citation>
    <scope>NUCLEOTIDE SEQUENCE</scope>
    <source>
        <strain evidence="2">MELC-2E11</strain>
        <tissue evidence="2">Siphon/mantle</tissue>
    </source>
</reference>
<proteinExistence type="predicted"/>
<evidence type="ECO:0000313" key="2">
    <source>
        <dbReference type="EMBL" id="WAR05105.1"/>
    </source>
</evidence>
<keyword evidence="3" id="KW-1185">Reference proteome</keyword>
<feature type="domain" description="TRPM-like" evidence="1">
    <location>
        <begin position="7"/>
        <end position="45"/>
    </location>
</feature>
<gene>
    <name evidence="2" type="ORF">MAR_020474</name>
</gene>
<protein>
    <recommendedName>
        <fullName evidence="1">TRPM-like domain-containing protein</fullName>
    </recommendedName>
</protein>
<evidence type="ECO:0000259" key="1">
    <source>
        <dbReference type="Pfam" id="PF25508"/>
    </source>
</evidence>
<dbReference type="Proteomes" id="UP001164746">
    <property type="component" value="Chromosome 5"/>
</dbReference>
<dbReference type="Pfam" id="PF25508">
    <property type="entry name" value="TRPM2"/>
    <property type="match status" value="1"/>
</dbReference>
<dbReference type="EMBL" id="CP111016">
    <property type="protein sequence ID" value="WAR05105.1"/>
    <property type="molecule type" value="Genomic_DNA"/>
</dbReference>
<evidence type="ECO:0000313" key="3">
    <source>
        <dbReference type="Proteomes" id="UP001164746"/>
    </source>
</evidence>
<organism evidence="2 3">
    <name type="scientific">Mya arenaria</name>
    <name type="common">Soft-shell clam</name>
    <dbReference type="NCBI Taxonomy" id="6604"/>
    <lineage>
        <taxon>Eukaryota</taxon>
        <taxon>Metazoa</taxon>
        <taxon>Spiralia</taxon>
        <taxon>Lophotrochozoa</taxon>
        <taxon>Mollusca</taxon>
        <taxon>Bivalvia</taxon>
        <taxon>Autobranchia</taxon>
        <taxon>Heteroconchia</taxon>
        <taxon>Euheterodonta</taxon>
        <taxon>Imparidentia</taxon>
        <taxon>Neoheterodontei</taxon>
        <taxon>Myida</taxon>
        <taxon>Myoidea</taxon>
        <taxon>Myidae</taxon>
        <taxon>Mya</taxon>
    </lineage>
</organism>
<name>A0ABY7E4Z7_MYAAR</name>